<sequence length="538" mass="60465">MLHSVFAAAGEIALALLESAYGELIEQIQDKTKNGKIRINDEQKQNILRLGKTVVRLTAAFAGIPLPMGEEGAERIQQRPSQAFKKLRTDLNEAIRSLMADGTNKLERIVIFVDDLDRIHPETAVEVLDVLKNVFDIEHCISVLAIDYDVVIKGLRKKFGEQEKNQREFRQYFDKIIQIPFSMPTSAYRNSIPAMLENLLEVILPRVADAQNREALIEDVSQVALLATDGVPRSIKRIVNTVSLLSIIDAATPSESEKASLSQEIPADLQFKILFTVVCLQVSFPDIHKALCQLPDLKRWDEDTGSTVWHLSALGDDDYLLDLEVNFTEDWEPTLLKLIAHHELIAKAIDIRDIVRELFVLSSQPGGLQALRRTLRSTSITDTDNESGRKADLHLSKDDVTGWCRSILQELLEACQDRGHYFGNLDRRKKAKDYGGDWSLGHDASEYGKRVHEIDITLQPGADPTDSRYSIDFRIPSAKSSPSLRGRILTNSSFSEVLDNEWFRIDIPDNPSNNLEPNLDGFKAETLPHVLKLLEALG</sequence>
<protein>
    <recommendedName>
        <fullName evidence="1">KAP NTPase domain-containing protein</fullName>
    </recommendedName>
</protein>
<feature type="domain" description="KAP NTPase" evidence="1">
    <location>
        <begin position="17"/>
        <end position="245"/>
    </location>
</feature>
<proteinExistence type="predicted"/>
<reference evidence="2 3" key="1">
    <citation type="submission" date="2019-12" db="EMBL/GenBank/DDBJ databases">
        <title>Draft genome sequence of Pseudomonas otitidis recovered from a chicken carcass.</title>
        <authorList>
            <person name="Vieira T.R."/>
            <person name="Oliviera E.F.C."/>
            <person name="Silva N.M.V."/>
            <person name="Sambrano G.E."/>
            <person name="Cibulski S.P."/>
            <person name="Cardoso M.R.I."/>
        </authorList>
    </citation>
    <scope>NUCLEOTIDE SEQUENCE [LARGE SCALE GENOMIC DNA]</scope>
    <source>
        <strain evidence="2 3">25_K</strain>
    </source>
</reference>
<name>A0A7X3KWW8_9GAMM</name>
<dbReference type="RefSeq" id="WP_160482180.1">
    <property type="nucleotide sequence ID" value="NZ_WTFN01000074.1"/>
</dbReference>
<dbReference type="PANTHER" id="PTHR22674:SF6">
    <property type="entry name" value="NTPASE KAP FAMILY P-LOOP DOMAIN-CONTAINING PROTEIN 1"/>
    <property type="match status" value="1"/>
</dbReference>
<evidence type="ECO:0000313" key="2">
    <source>
        <dbReference type="EMBL" id="MWK58897.1"/>
    </source>
</evidence>
<accession>A0A7X3KWW8</accession>
<evidence type="ECO:0000259" key="1">
    <source>
        <dbReference type="Pfam" id="PF07693"/>
    </source>
</evidence>
<comment type="caution">
    <text evidence="2">The sequence shown here is derived from an EMBL/GenBank/DDBJ whole genome shotgun (WGS) entry which is preliminary data.</text>
</comment>
<dbReference type="PANTHER" id="PTHR22674">
    <property type="entry name" value="NTPASE, KAP FAMILY P-LOOP DOMAIN-CONTAINING 1"/>
    <property type="match status" value="1"/>
</dbReference>
<gene>
    <name evidence="2" type="ORF">GO594_23180</name>
</gene>
<dbReference type="InterPro" id="IPR052754">
    <property type="entry name" value="NTPase_KAP_P-loop"/>
</dbReference>
<dbReference type="Proteomes" id="UP000461288">
    <property type="component" value="Unassembled WGS sequence"/>
</dbReference>
<dbReference type="AlphaFoldDB" id="A0A7X3KWW8"/>
<dbReference type="InterPro" id="IPR011646">
    <property type="entry name" value="KAP_P-loop"/>
</dbReference>
<dbReference type="EMBL" id="WTFN01000074">
    <property type="protein sequence ID" value="MWK58897.1"/>
    <property type="molecule type" value="Genomic_DNA"/>
</dbReference>
<evidence type="ECO:0000313" key="3">
    <source>
        <dbReference type="Proteomes" id="UP000461288"/>
    </source>
</evidence>
<organism evidence="2 3">
    <name type="scientific">Metapseudomonas otitidis</name>
    <dbReference type="NCBI Taxonomy" id="319939"/>
    <lineage>
        <taxon>Bacteria</taxon>
        <taxon>Pseudomonadati</taxon>
        <taxon>Pseudomonadota</taxon>
        <taxon>Gammaproteobacteria</taxon>
        <taxon>Pseudomonadales</taxon>
        <taxon>Pseudomonadaceae</taxon>
        <taxon>Metapseudomonas</taxon>
    </lineage>
</organism>
<dbReference type="Pfam" id="PF07693">
    <property type="entry name" value="KAP_NTPase"/>
    <property type="match status" value="1"/>
</dbReference>